<evidence type="ECO:0008006" key="4">
    <source>
        <dbReference type="Google" id="ProtNLM"/>
    </source>
</evidence>
<keyword evidence="3" id="KW-1185">Reference proteome</keyword>
<keyword evidence="1" id="KW-1133">Transmembrane helix</keyword>
<evidence type="ECO:0000313" key="2">
    <source>
        <dbReference type="EMBL" id="CAD7288925.1"/>
    </source>
</evidence>
<gene>
    <name evidence="2" type="ORF">LMG7974_01236</name>
</gene>
<dbReference type="RefSeq" id="WP_229933027.1">
    <property type="nucleotide sequence ID" value="NZ_CAJHOF010000010.1"/>
</dbReference>
<accession>A0ABN7KC21</accession>
<dbReference type="Proteomes" id="UP000789803">
    <property type="component" value="Unassembled WGS sequence"/>
</dbReference>
<keyword evidence="1" id="KW-0472">Membrane</keyword>
<evidence type="ECO:0000256" key="1">
    <source>
        <dbReference type="SAM" id="Phobius"/>
    </source>
</evidence>
<proteinExistence type="predicted"/>
<feature type="transmembrane region" description="Helical" evidence="1">
    <location>
        <begin position="12"/>
        <end position="32"/>
    </location>
</feature>
<keyword evidence="1" id="KW-0812">Transmembrane</keyword>
<reference evidence="2 3" key="1">
    <citation type="submission" date="2020-11" db="EMBL/GenBank/DDBJ databases">
        <authorList>
            <person name="Peeters C."/>
        </authorList>
    </citation>
    <scope>NUCLEOTIDE SEQUENCE [LARGE SCALE GENOMIC DNA]</scope>
    <source>
        <strain evidence="2 3">LMG 7974</strain>
    </source>
</reference>
<name>A0ABN7KC21_9BACT</name>
<sequence length="142" mass="16718">MSNSKREFANFIFVSIVAIFVVFVVMLESFYISHQYYVFNQTFQVQKDMFLANRQQFLKDDVKNFELSAKDFILPLKYHKDEDLRQKLAKAVAKNISNIKTKDELKSVNSYQKGYRLYIYDADKTPIIGSRNSSKHINEILP</sequence>
<dbReference type="EMBL" id="CAJHOF010000010">
    <property type="protein sequence ID" value="CAD7288925.1"/>
    <property type="molecule type" value="Genomic_DNA"/>
</dbReference>
<protein>
    <recommendedName>
        <fullName evidence="4">Sensor histidine kinase</fullName>
    </recommendedName>
</protein>
<comment type="caution">
    <text evidence="2">The sequence shown here is derived from an EMBL/GenBank/DDBJ whole genome shotgun (WGS) entry which is preliminary data.</text>
</comment>
<evidence type="ECO:0000313" key="3">
    <source>
        <dbReference type="Proteomes" id="UP000789803"/>
    </source>
</evidence>
<organism evidence="2 3">
    <name type="scientific">Campylobacter majalis</name>
    <dbReference type="NCBI Taxonomy" id="2790656"/>
    <lineage>
        <taxon>Bacteria</taxon>
        <taxon>Pseudomonadati</taxon>
        <taxon>Campylobacterota</taxon>
        <taxon>Epsilonproteobacteria</taxon>
        <taxon>Campylobacterales</taxon>
        <taxon>Campylobacteraceae</taxon>
        <taxon>Campylobacter</taxon>
    </lineage>
</organism>